<evidence type="ECO:0000313" key="2">
    <source>
        <dbReference type="EMBL" id="ORY78557.1"/>
    </source>
</evidence>
<name>A0A1Y2F4F1_PROLT</name>
<keyword evidence="3" id="KW-1185">Reference proteome</keyword>
<reference evidence="2 3" key="1">
    <citation type="submission" date="2016-07" db="EMBL/GenBank/DDBJ databases">
        <title>Pervasive Adenine N6-methylation of Active Genes in Fungi.</title>
        <authorList>
            <consortium name="DOE Joint Genome Institute"/>
            <person name="Mondo S.J."/>
            <person name="Dannebaum R.O."/>
            <person name="Kuo R.C."/>
            <person name="Labutti K."/>
            <person name="Haridas S."/>
            <person name="Kuo A."/>
            <person name="Salamov A."/>
            <person name="Ahrendt S.R."/>
            <person name="Lipzen A."/>
            <person name="Sullivan W."/>
            <person name="Andreopoulos W.B."/>
            <person name="Clum A."/>
            <person name="Lindquist E."/>
            <person name="Daum C."/>
            <person name="Ramamoorthy G.K."/>
            <person name="Gryganskyi A."/>
            <person name="Culley D."/>
            <person name="Magnuson J.K."/>
            <person name="James T.Y."/>
            <person name="O'Malley M.A."/>
            <person name="Stajich J.E."/>
            <person name="Spatafora J.W."/>
            <person name="Visel A."/>
            <person name="Grigoriev I.V."/>
        </authorList>
    </citation>
    <scope>NUCLEOTIDE SEQUENCE [LARGE SCALE GENOMIC DNA]</scope>
    <source>
        <strain evidence="2 3">12-1054</strain>
    </source>
</reference>
<protein>
    <submittedName>
        <fullName evidence="2">Uncharacterized protein</fullName>
    </submittedName>
</protein>
<dbReference type="Proteomes" id="UP000193685">
    <property type="component" value="Unassembled WGS sequence"/>
</dbReference>
<feature type="compositionally biased region" description="Polar residues" evidence="1">
    <location>
        <begin position="328"/>
        <end position="337"/>
    </location>
</feature>
<dbReference type="GeneID" id="63786424"/>
<dbReference type="RefSeq" id="XP_040723438.1">
    <property type="nucleotide sequence ID" value="XM_040869825.1"/>
</dbReference>
<dbReference type="AlphaFoldDB" id="A0A1Y2F4F1"/>
<organism evidence="2 3">
    <name type="scientific">Protomyces lactucae-debilis</name>
    <dbReference type="NCBI Taxonomy" id="2754530"/>
    <lineage>
        <taxon>Eukaryota</taxon>
        <taxon>Fungi</taxon>
        <taxon>Dikarya</taxon>
        <taxon>Ascomycota</taxon>
        <taxon>Taphrinomycotina</taxon>
        <taxon>Taphrinomycetes</taxon>
        <taxon>Taphrinales</taxon>
        <taxon>Protomycetaceae</taxon>
        <taxon>Protomyces</taxon>
    </lineage>
</organism>
<proteinExistence type="predicted"/>
<sequence>MGIPDLAVAYYQQSVQSLRQNLIALQQGTQLSIAELLEMWCTTYVLSEVEGLIGQFDAITLHIRGALQLYKLLAKRLRQSARNKDLNPELSRNYEYLIGNMAVCSIKSMQLPEQVAEIPTCFDLPNQPVGTLLGHGGECFIMMNAFRRKFPFRLRPDNPSFDAYALELNAVLNRLQAHRDEILAIPGSECVQSVTNSPFSPTIVFVDENLTMPFCATHLFLLMMAPHLEEDLLHHTTRNAMGILLGMSHNKQISRGKHFSLIGAYLQDPVQRLAFLQHCDMMSLELGIPAFTKVKELVERCWVLLKERYKDRVQDLSCQLIPLMTSVTGSSEGQQGLSLRPVSGSPSA</sequence>
<dbReference type="EMBL" id="MCFI01000017">
    <property type="protein sequence ID" value="ORY78557.1"/>
    <property type="molecule type" value="Genomic_DNA"/>
</dbReference>
<comment type="caution">
    <text evidence="2">The sequence shown here is derived from an EMBL/GenBank/DDBJ whole genome shotgun (WGS) entry which is preliminary data.</text>
</comment>
<feature type="region of interest" description="Disordered" evidence="1">
    <location>
        <begin position="328"/>
        <end position="348"/>
    </location>
</feature>
<evidence type="ECO:0000313" key="3">
    <source>
        <dbReference type="Proteomes" id="UP000193685"/>
    </source>
</evidence>
<accession>A0A1Y2F4F1</accession>
<evidence type="ECO:0000256" key="1">
    <source>
        <dbReference type="SAM" id="MobiDB-lite"/>
    </source>
</evidence>
<gene>
    <name evidence="2" type="ORF">BCR37DRAFT_382200</name>
</gene>